<evidence type="ECO:0000313" key="2">
    <source>
        <dbReference type="EMBL" id="CAF4741138.1"/>
    </source>
</evidence>
<dbReference type="Proteomes" id="UP000681720">
    <property type="component" value="Unassembled WGS sequence"/>
</dbReference>
<reference evidence="1" key="1">
    <citation type="submission" date="2021-02" db="EMBL/GenBank/DDBJ databases">
        <authorList>
            <person name="Nowell W R."/>
        </authorList>
    </citation>
    <scope>NUCLEOTIDE SEQUENCE</scope>
</reference>
<keyword evidence="4" id="KW-1185">Reference proteome</keyword>
<dbReference type="AlphaFoldDB" id="A0A820QU49"/>
<dbReference type="Proteomes" id="UP000663866">
    <property type="component" value="Unassembled WGS sequence"/>
</dbReference>
<sequence length="156" mass="18007">MAAVGDTCDDKEVLKFKLQLVKQNILLEKEKRKRLKIEKEKVLIEKEMVCEQVKAERIKLTLGNSSLPTSNIPFNINNVLNDKNYLNENTIDLIRNYFNTVSSLLKIDEGEIQSAFENLILNLLNSFNDFTLLKYLDTHKSCCINGKFRPDCCFSI</sequence>
<protein>
    <submittedName>
        <fullName evidence="1">Uncharacterized protein</fullName>
    </submittedName>
</protein>
<evidence type="ECO:0000313" key="4">
    <source>
        <dbReference type="Proteomes" id="UP000663866"/>
    </source>
</evidence>
<dbReference type="EMBL" id="CAJOBJ010190565">
    <property type="protein sequence ID" value="CAF4951961.1"/>
    <property type="molecule type" value="Genomic_DNA"/>
</dbReference>
<evidence type="ECO:0000313" key="3">
    <source>
        <dbReference type="EMBL" id="CAF4951961.1"/>
    </source>
</evidence>
<organism evidence="1 4">
    <name type="scientific">Rotaria magnacalcarata</name>
    <dbReference type="NCBI Taxonomy" id="392030"/>
    <lineage>
        <taxon>Eukaryota</taxon>
        <taxon>Metazoa</taxon>
        <taxon>Spiralia</taxon>
        <taxon>Gnathifera</taxon>
        <taxon>Rotifera</taxon>
        <taxon>Eurotatoria</taxon>
        <taxon>Bdelloidea</taxon>
        <taxon>Philodinida</taxon>
        <taxon>Philodinidae</taxon>
        <taxon>Rotaria</taxon>
    </lineage>
</organism>
<dbReference type="EMBL" id="CAJOBH010127480">
    <property type="protein sequence ID" value="CAF4741138.1"/>
    <property type="molecule type" value="Genomic_DNA"/>
</dbReference>
<dbReference type="Proteomes" id="UP000681967">
    <property type="component" value="Unassembled WGS sequence"/>
</dbReference>
<gene>
    <name evidence="2" type="ORF">BYL167_LOCUS45697</name>
    <name evidence="3" type="ORF">GIL414_LOCUS54374</name>
    <name evidence="1" type="ORF">OVN521_LOCUS36623</name>
</gene>
<proteinExistence type="predicted"/>
<accession>A0A820QU49</accession>
<evidence type="ECO:0000313" key="1">
    <source>
        <dbReference type="EMBL" id="CAF4429870.1"/>
    </source>
</evidence>
<comment type="caution">
    <text evidence="1">The sequence shown here is derived from an EMBL/GenBank/DDBJ whole genome shotgun (WGS) entry which is preliminary data.</text>
</comment>
<dbReference type="EMBL" id="CAJOBG010043676">
    <property type="protein sequence ID" value="CAF4429870.1"/>
    <property type="molecule type" value="Genomic_DNA"/>
</dbReference>
<name>A0A820QU49_9BILA</name>